<evidence type="ECO:0000313" key="1">
    <source>
        <dbReference type="EMBL" id="TYK29710.1"/>
    </source>
</evidence>
<gene>
    <name evidence="1" type="ORF">E5676_scaffold3607G00200</name>
</gene>
<accession>A0A5D3E2C6</accession>
<dbReference type="Proteomes" id="UP000321947">
    <property type="component" value="Unassembled WGS sequence"/>
</dbReference>
<reference evidence="1 2" key="1">
    <citation type="submission" date="2019-08" db="EMBL/GenBank/DDBJ databases">
        <title>Draft genome sequences of two oriental melons (Cucumis melo L. var makuwa).</title>
        <authorList>
            <person name="Kwon S.-Y."/>
        </authorList>
    </citation>
    <scope>NUCLEOTIDE SEQUENCE [LARGE SCALE GENOMIC DNA]</scope>
    <source>
        <strain evidence="2">cv. Chang Bougi</strain>
        <tissue evidence="1">Leaf</tissue>
    </source>
</reference>
<protein>
    <submittedName>
        <fullName evidence="1">Ty3-gypsy retrotransposon protein</fullName>
    </submittedName>
</protein>
<comment type="caution">
    <text evidence="1">The sequence shown here is derived from an EMBL/GenBank/DDBJ whole genome shotgun (WGS) entry which is preliminary data.</text>
</comment>
<name>A0A5D3E2C6_CUCMM</name>
<evidence type="ECO:0000313" key="2">
    <source>
        <dbReference type="Proteomes" id="UP000321947"/>
    </source>
</evidence>
<organism evidence="1 2">
    <name type="scientific">Cucumis melo var. makuwa</name>
    <name type="common">Oriental melon</name>
    <dbReference type="NCBI Taxonomy" id="1194695"/>
    <lineage>
        <taxon>Eukaryota</taxon>
        <taxon>Viridiplantae</taxon>
        <taxon>Streptophyta</taxon>
        <taxon>Embryophyta</taxon>
        <taxon>Tracheophyta</taxon>
        <taxon>Spermatophyta</taxon>
        <taxon>Magnoliopsida</taxon>
        <taxon>eudicotyledons</taxon>
        <taxon>Gunneridae</taxon>
        <taxon>Pentapetalae</taxon>
        <taxon>rosids</taxon>
        <taxon>fabids</taxon>
        <taxon>Cucurbitales</taxon>
        <taxon>Cucurbitaceae</taxon>
        <taxon>Benincaseae</taxon>
        <taxon>Cucumis</taxon>
    </lineage>
</organism>
<dbReference type="AlphaFoldDB" id="A0A5D3E2C6"/>
<dbReference type="EMBL" id="SSTD01001489">
    <property type="protein sequence ID" value="TYK29710.1"/>
    <property type="molecule type" value="Genomic_DNA"/>
</dbReference>
<proteinExistence type="predicted"/>
<sequence>MMVDVTPEASMAEMERKINFLKKVVEERNHEITTLKDQMKACETAESRKTSIVKTDDKGKAVLQENQTQQSISITSLSVQQLQDMITTSIRAQ</sequence>